<accession>A0ABV2NIK1</accession>
<sequence length="151" mass="15624">MTQHVDVLALLKEAQAKPLTDPILAQLGIDLQKSTFAQASSPTSGLTCYDLELGAKSLYPVLTPLRNAIPRVSGKGGIQAAWRAITDINVSGMRIDVSAATAAACRSSLPPTTPPATRASASSRMSSSRPSTPRRASTTCAPSPPVPGSRA</sequence>
<evidence type="ECO:0000256" key="1">
    <source>
        <dbReference type="SAM" id="MobiDB-lite"/>
    </source>
</evidence>
<feature type="region of interest" description="Disordered" evidence="1">
    <location>
        <begin position="104"/>
        <end position="151"/>
    </location>
</feature>
<feature type="compositionally biased region" description="Pro residues" evidence="1">
    <location>
        <begin position="142"/>
        <end position="151"/>
    </location>
</feature>
<dbReference type="EMBL" id="JBEPNW010000002">
    <property type="protein sequence ID" value="MET3866266.1"/>
    <property type="molecule type" value="Genomic_DNA"/>
</dbReference>
<feature type="compositionally biased region" description="Low complexity" evidence="1">
    <location>
        <begin position="106"/>
        <end position="139"/>
    </location>
</feature>
<evidence type="ECO:0000313" key="2">
    <source>
        <dbReference type="EMBL" id="MET3866266.1"/>
    </source>
</evidence>
<protein>
    <submittedName>
        <fullName evidence="2">Uncharacterized protein</fullName>
    </submittedName>
</protein>
<proteinExistence type="predicted"/>
<dbReference type="RefSeq" id="WP_159392765.1">
    <property type="nucleotide sequence ID" value="NZ_JBEPNV010000001.1"/>
</dbReference>
<name>A0ABV2NIK1_9HYPH</name>
<reference evidence="2 3" key="1">
    <citation type="submission" date="2024-06" db="EMBL/GenBank/DDBJ databases">
        <title>Genomics of switchgrass bacterial isolates.</title>
        <authorList>
            <person name="Shade A."/>
        </authorList>
    </citation>
    <scope>NUCLEOTIDE SEQUENCE [LARGE SCALE GENOMIC DNA]</scope>
    <source>
        <strain evidence="2 3">PvP084</strain>
    </source>
</reference>
<dbReference type="Proteomes" id="UP001549119">
    <property type="component" value="Unassembled WGS sequence"/>
</dbReference>
<gene>
    <name evidence="2" type="ORF">ABIC20_003575</name>
</gene>
<comment type="caution">
    <text evidence="2">The sequence shown here is derived from an EMBL/GenBank/DDBJ whole genome shotgun (WGS) entry which is preliminary data.</text>
</comment>
<keyword evidence="3" id="KW-1185">Reference proteome</keyword>
<organism evidence="2 3">
    <name type="scientific">Methylobacterium radiotolerans</name>
    <dbReference type="NCBI Taxonomy" id="31998"/>
    <lineage>
        <taxon>Bacteria</taxon>
        <taxon>Pseudomonadati</taxon>
        <taxon>Pseudomonadota</taxon>
        <taxon>Alphaproteobacteria</taxon>
        <taxon>Hyphomicrobiales</taxon>
        <taxon>Methylobacteriaceae</taxon>
        <taxon>Methylobacterium</taxon>
    </lineage>
</organism>
<evidence type="ECO:0000313" key="3">
    <source>
        <dbReference type="Proteomes" id="UP001549119"/>
    </source>
</evidence>